<dbReference type="EMBL" id="KZ824429">
    <property type="protein sequence ID" value="RAL03013.1"/>
    <property type="molecule type" value="Genomic_DNA"/>
</dbReference>
<dbReference type="RefSeq" id="XP_025577340.1">
    <property type="nucleotide sequence ID" value="XM_025714480.1"/>
</dbReference>
<protein>
    <submittedName>
        <fullName evidence="1">Uncharacterized protein</fullName>
    </submittedName>
</protein>
<proteinExistence type="predicted"/>
<dbReference type="GeneID" id="37219345"/>
<keyword evidence="2" id="KW-1185">Reference proteome</keyword>
<evidence type="ECO:0000313" key="2">
    <source>
        <dbReference type="Proteomes" id="UP000249402"/>
    </source>
</evidence>
<dbReference type="Proteomes" id="UP000249402">
    <property type="component" value="Unassembled WGS sequence"/>
</dbReference>
<dbReference type="AlphaFoldDB" id="A0A395H5W7"/>
<evidence type="ECO:0000313" key="1">
    <source>
        <dbReference type="EMBL" id="RAL03013.1"/>
    </source>
</evidence>
<sequence length="139" mass="15372">MRRVRRRCRSTLPRHVLRMAQKHPCRSGPTGQNRRLKPQGCRCCFYIKLRLLLLLPPAGHNIMASIQSVLQAAALLSDISDVHLCDLLPHRHELQVALSNLQRLLKDGSTSSHNGIGTSDHDISIAAAESNGSESVSTH</sequence>
<reference evidence="1 2" key="1">
    <citation type="submission" date="2018-02" db="EMBL/GenBank/DDBJ databases">
        <title>The genomes of Aspergillus section Nigri reveals drivers in fungal speciation.</title>
        <authorList>
            <consortium name="DOE Joint Genome Institute"/>
            <person name="Vesth T.C."/>
            <person name="Nybo J."/>
            <person name="Theobald S."/>
            <person name="Brandl J."/>
            <person name="Frisvad J.C."/>
            <person name="Nielsen K.F."/>
            <person name="Lyhne E.K."/>
            <person name="Kogle M.E."/>
            <person name="Kuo A."/>
            <person name="Riley R."/>
            <person name="Clum A."/>
            <person name="Nolan M."/>
            <person name="Lipzen A."/>
            <person name="Salamov A."/>
            <person name="Henrissat B."/>
            <person name="Wiebenga A."/>
            <person name="De vries R.P."/>
            <person name="Grigoriev I.V."/>
            <person name="Mortensen U.H."/>
            <person name="Andersen M.R."/>
            <person name="Baker S.E."/>
        </authorList>
    </citation>
    <scope>NUCLEOTIDE SEQUENCE [LARGE SCALE GENOMIC DNA]</scope>
    <source>
        <strain evidence="1 2">CBS 121593</strain>
    </source>
</reference>
<gene>
    <name evidence="1" type="ORF">BO80DRAFT_23185</name>
</gene>
<accession>A0A395H5W7</accession>
<dbReference type="VEuPathDB" id="FungiDB:BO80DRAFT_23185"/>
<organism evidence="1 2">
    <name type="scientific">Aspergillus ibericus CBS 121593</name>
    <dbReference type="NCBI Taxonomy" id="1448316"/>
    <lineage>
        <taxon>Eukaryota</taxon>
        <taxon>Fungi</taxon>
        <taxon>Dikarya</taxon>
        <taxon>Ascomycota</taxon>
        <taxon>Pezizomycotina</taxon>
        <taxon>Eurotiomycetes</taxon>
        <taxon>Eurotiomycetidae</taxon>
        <taxon>Eurotiales</taxon>
        <taxon>Aspergillaceae</taxon>
        <taxon>Aspergillus</taxon>
        <taxon>Aspergillus subgen. Circumdati</taxon>
    </lineage>
</organism>
<name>A0A395H5W7_9EURO</name>